<reference evidence="1 2" key="1">
    <citation type="journal article" date="2019" name="Commun. Biol.">
        <title>The bagworm genome reveals a unique fibroin gene that provides high tensile strength.</title>
        <authorList>
            <person name="Kono N."/>
            <person name="Nakamura H."/>
            <person name="Ohtoshi R."/>
            <person name="Tomita M."/>
            <person name="Numata K."/>
            <person name="Arakawa K."/>
        </authorList>
    </citation>
    <scope>NUCLEOTIDE SEQUENCE [LARGE SCALE GENOMIC DNA]</scope>
</reference>
<evidence type="ECO:0000313" key="1">
    <source>
        <dbReference type="EMBL" id="GBP21549.1"/>
    </source>
</evidence>
<sequence>MDLDKQEPQRSCNIKDNKLIIKRQLHFDLDIHEDLEKAFDSLFSDWLGPAQTSPPAASLVLCRLPGNEMKWPTYARRCSVVHGTDAYASARTHAKACLCDATRLD</sequence>
<organism evidence="1 2">
    <name type="scientific">Eumeta variegata</name>
    <name type="common">Bagworm moth</name>
    <name type="synonym">Eumeta japonica</name>
    <dbReference type="NCBI Taxonomy" id="151549"/>
    <lineage>
        <taxon>Eukaryota</taxon>
        <taxon>Metazoa</taxon>
        <taxon>Ecdysozoa</taxon>
        <taxon>Arthropoda</taxon>
        <taxon>Hexapoda</taxon>
        <taxon>Insecta</taxon>
        <taxon>Pterygota</taxon>
        <taxon>Neoptera</taxon>
        <taxon>Endopterygota</taxon>
        <taxon>Lepidoptera</taxon>
        <taxon>Glossata</taxon>
        <taxon>Ditrysia</taxon>
        <taxon>Tineoidea</taxon>
        <taxon>Psychidae</taxon>
        <taxon>Oiketicinae</taxon>
        <taxon>Eumeta</taxon>
    </lineage>
</organism>
<keyword evidence="2" id="KW-1185">Reference proteome</keyword>
<protein>
    <submittedName>
        <fullName evidence="1">Uncharacterized protein</fullName>
    </submittedName>
</protein>
<comment type="caution">
    <text evidence="1">The sequence shown here is derived from an EMBL/GenBank/DDBJ whole genome shotgun (WGS) entry which is preliminary data.</text>
</comment>
<gene>
    <name evidence="1" type="ORF">EVAR_9732_1</name>
</gene>
<dbReference type="EMBL" id="BGZK01000130">
    <property type="protein sequence ID" value="GBP21549.1"/>
    <property type="molecule type" value="Genomic_DNA"/>
</dbReference>
<accession>A0A4C1U5G9</accession>
<evidence type="ECO:0000313" key="2">
    <source>
        <dbReference type="Proteomes" id="UP000299102"/>
    </source>
</evidence>
<dbReference type="AlphaFoldDB" id="A0A4C1U5G9"/>
<name>A0A4C1U5G9_EUMVA</name>
<proteinExistence type="predicted"/>
<dbReference type="Proteomes" id="UP000299102">
    <property type="component" value="Unassembled WGS sequence"/>
</dbReference>